<evidence type="ECO:0000313" key="4">
    <source>
        <dbReference type="EMBL" id="GAH60031.1"/>
    </source>
</evidence>
<evidence type="ECO:0000256" key="1">
    <source>
        <dbReference type="ARBA" id="ARBA00023211"/>
    </source>
</evidence>
<proteinExistence type="predicted"/>
<feature type="domain" description="Creatinase N-terminal" evidence="3">
    <location>
        <begin position="12"/>
        <end position="142"/>
    </location>
</feature>
<comment type="caution">
    <text evidence="4">The sequence shown here is derived from an EMBL/GenBank/DDBJ whole genome shotgun (WGS) entry which is preliminary data.</text>
</comment>
<dbReference type="PANTHER" id="PTHR46112:SF10">
    <property type="entry name" value="DIPEPTIDASE YKVY-RELATED"/>
    <property type="match status" value="1"/>
</dbReference>
<feature type="domain" description="Peptidase M24" evidence="2">
    <location>
        <begin position="150"/>
        <end position="228"/>
    </location>
</feature>
<feature type="non-terminal residue" evidence="4">
    <location>
        <position position="1"/>
    </location>
</feature>
<accession>X1GQ83</accession>
<evidence type="ECO:0008006" key="5">
    <source>
        <dbReference type="Google" id="ProtNLM"/>
    </source>
</evidence>
<dbReference type="PANTHER" id="PTHR46112">
    <property type="entry name" value="AMINOPEPTIDASE"/>
    <property type="match status" value="1"/>
</dbReference>
<evidence type="ECO:0000259" key="3">
    <source>
        <dbReference type="Pfam" id="PF01321"/>
    </source>
</evidence>
<dbReference type="SUPFAM" id="SSF55920">
    <property type="entry name" value="Creatinase/aminopeptidase"/>
    <property type="match status" value="1"/>
</dbReference>
<dbReference type="InterPro" id="IPR050659">
    <property type="entry name" value="Peptidase_M24B"/>
</dbReference>
<evidence type="ECO:0000259" key="2">
    <source>
        <dbReference type="Pfam" id="PF00557"/>
    </source>
</evidence>
<dbReference type="Pfam" id="PF01321">
    <property type="entry name" value="Creatinase_N"/>
    <property type="match status" value="1"/>
</dbReference>
<name>X1GQ83_9ZZZZ</name>
<dbReference type="Gene3D" id="3.40.350.10">
    <property type="entry name" value="Creatinase/prolidase N-terminal domain"/>
    <property type="match status" value="1"/>
</dbReference>
<dbReference type="InterPro" id="IPR029149">
    <property type="entry name" value="Creatin/AminoP/Spt16_N"/>
</dbReference>
<sequence length="245" mass="27399">IEKLNKIRSHGAFSEKDIEALFLIKPQNITYVLGFKFVSDTFIILPREDVNGGMVMVFVNALEFDQVKKIIEQDKEFSKIVNLILIPGGKPKFIQKTVNKLGFANVGFEEDFISVKKYSEWKGKFTIPNFVGASNIILDARLTKTQDEIERMQKAANLGDIGFKTIFESIKEGMTEEELAAEAEYEMRKAGSEGTSFDTIVASGENSAFPHAKTSDKKVEEGDVISFFVFIISFASFSASENFPS</sequence>
<dbReference type="EMBL" id="BARU01017424">
    <property type="protein sequence ID" value="GAH60031.1"/>
    <property type="molecule type" value="Genomic_DNA"/>
</dbReference>
<dbReference type="InterPro" id="IPR036005">
    <property type="entry name" value="Creatinase/aminopeptidase-like"/>
</dbReference>
<protein>
    <recommendedName>
        <fullName evidence="5">Peptidase M24 domain-containing protein</fullName>
    </recommendedName>
</protein>
<dbReference type="AlphaFoldDB" id="X1GQ83"/>
<dbReference type="InterPro" id="IPR000994">
    <property type="entry name" value="Pept_M24"/>
</dbReference>
<dbReference type="Pfam" id="PF00557">
    <property type="entry name" value="Peptidase_M24"/>
    <property type="match status" value="1"/>
</dbReference>
<organism evidence="4">
    <name type="scientific">marine sediment metagenome</name>
    <dbReference type="NCBI Taxonomy" id="412755"/>
    <lineage>
        <taxon>unclassified sequences</taxon>
        <taxon>metagenomes</taxon>
        <taxon>ecological metagenomes</taxon>
    </lineage>
</organism>
<dbReference type="InterPro" id="IPR000587">
    <property type="entry name" value="Creatinase_N"/>
</dbReference>
<dbReference type="Gene3D" id="3.90.230.10">
    <property type="entry name" value="Creatinase/methionine aminopeptidase superfamily"/>
    <property type="match status" value="1"/>
</dbReference>
<keyword evidence="1" id="KW-0464">Manganese</keyword>
<gene>
    <name evidence="4" type="ORF">S03H2_28910</name>
</gene>
<reference evidence="4" key="1">
    <citation type="journal article" date="2014" name="Front. Microbiol.">
        <title>High frequency of phylogenetically diverse reductive dehalogenase-homologous genes in deep subseafloor sedimentary metagenomes.</title>
        <authorList>
            <person name="Kawai M."/>
            <person name="Futagami T."/>
            <person name="Toyoda A."/>
            <person name="Takaki Y."/>
            <person name="Nishi S."/>
            <person name="Hori S."/>
            <person name="Arai W."/>
            <person name="Tsubouchi T."/>
            <person name="Morono Y."/>
            <person name="Uchiyama I."/>
            <person name="Ito T."/>
            <person name="Fujiyama A."/>
            <person name="Inagaki F."/>
            <person name="Takami H."/>
        </authorList>
    </citation>
    <scope>NUCLEOTIDE SEQUENCE</scope>
    <source>
        <strain evidence="4">Expedition CK06-06</strain>
    </source>
</reference>